<accession>A0A286RIV7</accession>
<evidence type="ECO:0000313" key="3">
    <source>
        <dbReference type="Proteomes" id="UP000215086"/>
    </source>
</evidence>
<feature type="compositionally biased region" description="Basic residues" evidence="1">
    <location>
        <begin position="13"/>
        <end position="23"/>
    </location>
</feature>
<dbReference type="KEGG" id="ttf:THTE_3298"/>
<evidence type="ECO:0000256" key="1">
    <source>
        <dbReference type="SAM" id="MobiDB-lite"/>
    </source>
</evidence>
<evidence type="ECO:0000313" key="2">
    <source>
        <dbReference type="EMBL" id="ASV75900.1"/>
    </source>
</evidence>
<dbReference type="AlphaFoldDB" id="A0A286RIV7"/>
<proteinExistence type="predicted"/>
<feature type="compositionally biased region" description="Polar residues" evidence="1">
    <location>
        <begin position="71"/>
        <end position="89"/>
    </location>
</feature>
<organism evidence="2 3">
    <name type="scientific">Thermogutta terrifontis</name>
    <dbReference type="NCBI Taxonomy" id="1331910"/>
    <lineage>
        <taxon>Bacteria</taxon>
        <taxon>Pseudomonadati</taxon>
        <taxon>Planctomycetota</taxon>
        <taxon>Planctomycetia</taxon>
        <taxon>Pirellulales</taxon>
        <taxon>Thermoguttaceae</taxon>
        <taxon>Thermogutta</taxon>
    </lineage>
</organism>
<sequence>MVKTKQSKDSKPRKAVGKKKQAVKRSTSNKTRSTSESISHSKTRKPSHSSEEPHVPAEEPAAAVSSAAKSQAVTAHPETTSDQSLNDPTIVTIDRRRLPDRRSGTDRRQQNIPVPVERRQLERRAKVPRRRQIDPTTCERDYTPEEIEFMRALDEYKRASGRMFPTCSEILEVLKKLGYEKRPQPPAQPDVSQDSLKEDGPSSPAEDDPPESPVGTSLDKNGASTVTTEPQTATSPESPEKLSTGIHGCADGISSPAPTENQPT</sequence>
<dbReference type="Proteomes" id="UP000215086">
    <property type="component" value="Chromosome"/>
</dbReference>
<feature type="region of interest" description="Disordered" evidence="1">
    <location>
        <begin position="1"/>
        <end position="145"/>
    </location>
</feature>
<dbReference type="EMBL" id="CP018477">
    <property type="protein sequence ID" value="ASV75900.1"/>
    <property type="molecule type" value="Genomic_DNA"/>
</dbReference>
<keyword evidence="3" id="KW-1185">Reference proteome</keyword>
<feature type="compositionally biased region" description="Low complexity" evidence="1">
    <location>
        <begin position="58"/>
        <end position="70"/>
    </location>
</feature>
<name>A0A286RIV7_9BACT</name>
<feature type="compositionally biased region" description="Polar residues" evidence="1">
    <location>
        <begin position="214"/>
        <end position="237"/>
    </location>
</feature>
<gene>
    <name evidence="2" type="ORF">THTE_3298</name>
</gene>
<feature type="compositionally biased region" description="Basic and acidic residues" evidence="1">
    <location>
        <begin position="116"/>
        <end position="145"/>
    </location>
</feature>
<feature type="region of interest" description="Disordered" evidence="1">
    <location>
        <begin position="180"/>
        <end position="264"/>
    </location>
</feature>
<feature type="compositionally biased region" description="Basic and acidic residues" evidence="1">
    <location>
        <begin position="93"/>
        <end position="109"/>
    </location>
</feature>
<reference evidence="2 3" key="1">
    <citation type="journal article" name="Front. Microbiol.">
        <title>Sugar Metabolism of the First Thermophilic Planctomycete Thermogutta terrifontis: Comparative Genomic and Transcriptomic Approaches.</title>
        <authorList>
            <person name="Elcheninov A.G."/>
            <person name="Menzel P."/>
            <person name="Gudbergsdottir S.R."/>
            <person name="Slesarev A.I."/>
            <person name="Kadnikov V.V."/>
            <person name="Krogh A."/>
            <person name="Bonch-Osmolovskaya E.A."/>
            <person name="Peng X."/>
            <person name="Kublanov I.V."/>
        </authorList>
    </citation>
    <scope>NUCLEOTIDE SEQUENCE [LARGE SCALE GENOMIC DNA]</scope>
    <source>
        <strain evidence="2 3">R1</strain>
    </source>
</reference>
<feature type="compositionally biased region" description="Low complexity" evidence="1">
    <location>
        <begin position="24"/>
        <end position="37"/>
    </location>
</feature>
<protein>
    <submittedName>
        <fullName evidence="2">Uncharacterized protein</fullName>
    </submittedName>
</protein>
<feature type="compositionally biased region" description="Basic and acidic residues" evidence="1">
    <location>
        <begin position="48"/>
        <end position="57"/>
    </location>
</feature>
<feature type="compositionally biased region" description="Basic and acidic residues" evidence="1">
    <location>
        <begin position="1"/>
        <end position="12"/>
    </location>
</feature>